<evidence type="ECO:0000256" key="1">
    <source>
        <dbReference type="SAM" id="MobiDB-lite"/>
    </source>
</evidence>
<evidence type="ECO:0000256" key="2">
    <source>
        <dbReference type="SAM" id="SignalP"/>
    </source>
</evidence>
<dbReference type="Proteomes" id="UP001549320">
    <property type="component" value="Unassembled WGS sequence"/>
</dbReference>
<evidence type="ECO:0008006" key="5">
    <source>
        <dbReference type="Google" id="ProtNLM"/>
    </source>
</evidence>
<feature type="signal peptide" evidence="2">
    <location>
        <begin position="1"/>
        <end position="20"/>
    </location>
</feature>
<reference evidence="3 4" key="1">
    <citation type="submission" date="2024-06" db="EMBL/GenBank/DDBJ databases">
        <title>Sorghum-associated microbial communities from plants grown in Nebraska, USA.</title>
        <authorList>
            <person name="Schachtman D."/>
        </authorList>
    </citation>
    <scope>NUCLEOTIDE SEQUENCE [LARGE SCALE GENOMIC DNA]</scope>
    <source>
        <strain evidence="3 4">2709</strain>
    </source>
</reference>
<accession>A0ABV2QCA3</accession>
<evidence type="ECO:0000313" key="4">
    <source>
        <dbReference type="Proteomes" id="UP001549320"/>
    </source>
</evidence>
<protein>
    <recommendedName>
        <fullName evidence="5">Lysozyme inhibitor LprI N-terminal domain-containing protein</fullName>
    </recommendedName>
</protein>
<evidence type="ECO:0000313" key="3">
    <source>
        <dbReference type="EMBL" id="MET4578672.1"/>
    </source>
</evidence>
<keyword evidence="2" id="KW-0732">Signal</keyword>
<keyword evidence="4" id="KW-1185">Reference proteome</keyword>
<feature type="region of interest" description="Disordered" evidence="1">
    <location>
        <begin position="32"/>
        <end position="51"/>
    </location>
</feature>
<proteinExistence type="predicted"/>
<sequence length="199" mass="22831">MLARTIGLAALLFIRRIAHGATCLPLLCSNSTASPQSKERTARTTSRGASSRFVVAPQGREVELAPDRSQQLQQFARSVLERWQSSCQRSEMSKAYPFRCRTAFQRGDSSFRRGRPLETYDPGFEPRHRDDGQRVWQRDLYLQALQNRAMTRRSCTLDRVVRLQLQGGCRNLALRSCMSLWDGHAEALDTVQRQEQWTQ</sequence>
<organism evidence="3 4">
    <name type="scientific">Ottowia thiooxydans</name>
    <dbReference type="NCBI Taxonomy" id="219182"/>
    <lineage>
        <taxon>Bacteria</taxon>
        <taxon>Pseudomonadati</taxon>
        <taxon>Pseudomonadota</taxon>
        <taxon>Betaproteobacteria</taxon>
        <taxon>Burkholderiales</taxon>
        <taxon>Comamonadaceae</taxon>
        <taxon>Ottowia</taxon>
    </lineage>
</organism>
<dbReference type="EMBL" id="JBEPSH010000007">
    <property type="protein sequence ID" value="MET4578672.1"/>
    <property type="molecule type" value="Genomic_DNA"/>
</dbReference>
<gene>
    <name evidence="3" type="ORF">ABIE13_003788</name>
</gene>
<feature type="chain" id="PRO_5046082617" description="Lysozyme inhibitor LprI N-terminal domain-containing protein" evidence="2">
    <location>
        <begin position="21"/>
        <end position="199"/>
    </location>
</feature>
<comment type="caution">
    <text evidence="3">The sequence shown here is derived from an EMBL/GenBank/DDBJ whole genome shotgun (WGS) entry which is preliminary data.</text>
</comment>
<name>A0ABV2QCA3_9BURK</name>